<dbReference type="GeneID" id="75690804"/>
<accession>A0AAE7RY49</accession>
<protein>
    <submittedName>
        <fullName evidence="1">Uncharacterized protein</fullName>
    </submittedName>
</protein>
<sequence>MKANLTYSIISAELKQGLYLLVNDHLGYISRMNAEKAIISFYYEDGKVIKLGKQEMTREDAISTYSTSVIKLIAIVDGNPVSINHQNYKKIFSPMLTFEKGADESYISQFIKTKEWANPIYGDISPVYSMLKVGDIVNIISLPIVDAYSLYDPMKRLVRVKSKKGNSKYIVVRMDNECEDDFEITVNRTDVVLGDKDKYDLFNMNFDALKNLVASGEAKTVEAKGRTQKEPNPNGNAFYRIHKSKWHATYDRLPGNDYYQWLAVRDANDSENEARLVVPISVPLTNIPKHQFSGYDNEYWIPGTIREMNKAKADGKNFVPFREGLPIFGKLTETVIDGKTFTYFLLDNVKQESINHYIYKHRDITEERRSKLTINKLPTL</sequence>
<dbReference type="Proteomes" id="UP000827441">
    <property type="component" value="Segment"/>
</dbReference>
<keyword evidence="2" id="KW-1185">Reference proteome</keyword>
<dbReference type="EMBL" id="MZ130487">
    <property type="protein sequence ID" value="QWM90284.1"/>
    <property type="molecule type" value="Genomic_DNA"/>
</dbReference>
<dbReference type="KEGG" id="vg:75690804"/>
<evidence type="ECO:0000313" key="2">
    <source>
        <dbReference type="Proteomes" id="UP000827441"/>
    </source>
</evidence>
<name>A0AAE7RY49_9CAUD</name>
<dbReference type="RefSeq" id="YP_010359856.1">
    <property type="nucleotide sequence ID" value="NC_062777.1"/>
</dbReference>
<gene>
    <name evidence="1" type="primary">gp_23217</name>
</gene>
<reference evidence="1 2" key="1">
    <citation type="submission" date="2021-04" db="EMBL/GenBank/DDBJ databases">
        <authorList>
            <person name="Shkoporov A.N."/>
            <person name="Stockdale S.R."/>
            <person name="Guerin E."/>
            <person name="Ross R.P."/>
            <person name="Hill C."/>
        </authorList>
    </citation>
    <scope>NUCLEOTIDE SEQUENCE [LARGE SCALE GENOMIC DNA]</scope>
    <source>
        <strain evidence="2">cr25_1</strain>
    </source>
</reference>
<evidence type="ECO:0000313" key="1">
    <source>
        <dbReference type="EMBL" id="QWM90284.1"/>
    </source>
</evidence>
<proteinExistence type="predicted"/>
<organism evidence="1 2">
    <name type="scientific">uncultured phage cr25_1</name>
    <dbReference type="NCBI Taxonomy" id="2986395"/>
    <lineage>
        <taxon>Viruses</taxon>
        <taxon>Duplodnaviria</taxon>
        <taxon>Heunggongvirae</taxon>
        <taxon>Uroviricota</taxon>
        <taxon>Caudoviricetes</taxon>
        <taxon>Crassvirales</taxon>
        <taxon>Crevaviridae</taxon>
        <taxon>Coarsevirinae</taxon>
        <taxon>Junduvirus</taxon>
        <taxon>Junduvirus copri</taxon>
    </lineage>
</organism>